<dbReference type="KEGG" id="hoh:Hoch_1424"/>
<protein>
    <submittedName>
        <fullName evidence="5">Extracellular ligand-binding receptor</fullName>
    </submittedName>
</protein>
<evidence type="ECO:0000256" key="1">
    <source>
        <dbReference type="ARBA" id="ARBA00010062"/>
    </source>
</evidence>
<gene>
    <name evidence="5" type="ordered locus">Hoch_1424</name>
</gene>
<keyword evidence="2 3" id="KW-0732">Signal</keyword>
<feature type="signal peptide" evidence="3">
    <location>
        <begin position="1"/>
        <end position="21"/>
    </location>
</feature>
<evidence type="ECO:0000313" key="6">
    <source>
        <dbReference type="Proteomes" id="UP000001880"/>
    </source>
</evidence>
<name>D0LUT8_HALO1</name>
<dbReference type="SUPFAM" id="SSF53822">
    <property type="entry name" value="Periplasmic binding protein-like I"/>
    <property type="match status" value="1"/>
</dbReference>
<dbReference type="InterPro" id="IPR028082">
    <property type="entry name" value="Peripla_BP_I"/>
</dbReference>
<reference evidence="5 6" key="1">
    <citation type="journal article" date="2010" name="Stand. Genomic Sci.">
        <title>Complete genome sequence of Haliangium ochraceum type strain (SMP-2).</title>
        <authorList>
            <consortium name="US DOE Joint Genome Institute (JGI-PGF)"/>
            <person name="Ivanova N."/>
            <person name="Daum C."/>
            <person name="Lang E."/>
            <person name="Abt B."/>
            <person name="Kopitz M."/>
            <person name="Saunders E."/>
            <person name="Lapidus A."/>
            <person name="Lucas S."/>
            <person name="Glavina Del Rio T."/>
            <person name="Nolan M."/>
            <person name="Tice H."/>
            <person name="Copeland A."/>
            <person name="Cheng J.F."/>
            <person name="Chen F."/>
            <person name="Bruce D."/>
            <person name="Goodwin L."/>
            <person name="Pitluck S."/>
            <person name="Mavromatis K."/>
            <person name="Pati A."/>
            <person name="Mikhailova N."/>
            <person name="Chen A."/>
            <person name="Palaniappan K."/>
            <person name="Land M."/>
            <person name="Hauser L."/>
            <person name="Chang Y.J."/>
            <person name="Jeffries C.D."/>
            <person name="Detter J.C."/>
            <person name="Brettin T."/>
            <person name="Rohde M."/>
            <person name="Goker M."/>
            <person name="Bristow J."/>
            <person name="Markowitz V."/>
            <person name="Eisen J.A."/>
            <person name="Hugenholtz P."/>
            <person name="Kyrpides N.C."/>
            <person name="Klenk H.P."/>
        </authorList>
    </citation>
    <scope>NUCLEOTIDE SEQUENCE [LARGE SCALE GENOMIC DNA]</scope>
    <source>
        <strain evidence="6">DSM 14365 / CIP 107738 / JCM 11303 / AJ 13395 / SMP-2</strain>
    </source>
</reference>
<dbReference type="STRING" id="502025.Hoch_1424"/>
<dbReference type="Proteomes" id="UP000001880">
    <property type="component" value="Chromosome"/>
</dbReference>
<evidence type="ECO:0000313" key="5">
    <source>
        <dbReference type="EMBL" id="ACY13978.1"/>
    </source>
</evidence>
<dbReference type="EMBL" id="CP001804">
    <property type="protein sequence ID" value="ACY13978.1"/>
    <property type="molecule type" value="Genomic_DNA"/>
</dbReference>
<feature type="chain" id="PRO_5003011551" evidence="3">
    <location>
        <begin position="22"/>
        <end position="517"/>
    </location>
</feature>
<keyword evidence="5" id="KW-0675">Receptor</keyword>
<evidence type="ECO:0000256" key="3">
    <source>
        <dbReference type="SAM" id="SignalP"/>
    </source>
</evidence>
<dbReference type="OrthoDB" id="7337537at2"/>
<dbReference type="PANTHER" id="PTHR30483:SF6">
    <property type="entry name" value="PERIPLASMIC BINDING PROTEIN OF ABC TRANSPORTER FOR NATURAL AMINO ACIDS"/>
    <property type="match status" value="1"/>
</dbReference>
<dbReference type="InterPro" id="IPR028081">
    <property type="entry name" value="Leu-bd"/>
</dbReference>
<accession>D0LUT8</accession>
<sequence length="517" mass="55861">MNYRYARMVSCVCFASLALLATCSRLDWTYVQCDDGSVCPIDYTCFKAAEKRTGCTHDSLVERCQATYPEDLFEQLKDSSKENEFILLGTMFDQSDLVLGKLQSIVQFGFEQINDVGGIDGRQFGVISCDIEPDDVAKSGASYARSADVAAEVAPYLARRYGVKAIVGAGSSSATKAAFEALQDLDGDIPLMVSPSASSPLLTELESAFASDAAPGMLWRAAPADEYQGKAIAHAMGCRSEGAAGKVAVIYVKDDPYGQGLFEVVAASYEGEGVEAFTFGQTSEIDMLVGALGSREHEQVLFISVQNSDIREFLEAVSTRRDSFATKKIFLTEMAATDAALATIAPFVRENLLGSRPTPPDLYSGLSTYRAFLDSYAEAHGEYLIDEIFTANAYDAAWLVVYGAAWAVLAEGERDVAALSSKTMARGLRELSDPEGKSIDVGPDAWPTLVEEFRAGRPVNISGASGELDYDPDTEELATSIQIWNLDENNNIDPVYTWPEEPDPACVGAASTLRPHI</sequence>
<dbReference type="AlphaFoldDB" id="D0LUT8"/>
<dbReference type="PANTHER" id="PTHR30483">
    <property type="entry name" value="LEUCINE-SPECIFIC-BINDING PROTEIN"/>
    <property type="match status" value="1"/>
</dbReference>
<dbReference type="Pfam" id="PF13458">
    <property type="entry name" value="Peripla_BP_6"/>
    <property type="match status" value="1"/>
</dbReference>
<dbReference type="HOGENOM" id="CLU_548317_0_0_7"/>
<dbReference type="InterPro" id="IPR051010">
    <property type="entry name" value="BCAA_transport"/>
</dbReference>
<evidence type="ECO:0000256" key="2">
    <source>
        <dbReference type="ARBA" id="ARBA00022729"/>
    </source>
</evidence>
<organism evidence="5 6">
    <name type="scientific">Haliangium ochraceum (strain DSM 14365 / JCM 11303 / SMP-2)</name>
    <dbReference type="NCBI Taxonomy" id="502025"/>
    <lineage>
        <taxon>Bacteria</taxon>
        <taxon>Pseudomonadati</taxon>
        <taxon>Myxococcota</taxon>
        <taxon>Polyangia</taxon>
        <taxon>Haliangiales</taxon>
        <taxon>Kofleriaceae</taxon>
        <taxon>Haliangium</taxon>
    </lineage>
</organism>
<dbReference type="eggNOG" id="COG0683">
    <property type="taxonomic scope" value="Bacteria"/>
</dbReference>
<dbReference type="RefSeq" id="WP_012826587.1">
    <property type="nucleotide sequence ID" value="NC_013440.1"/>
</dbReference>
<evidence type="ECO:0000259" key="4">
    <source>
        <dbReference type="Pfam" id="PF13458"/>
    </source>
</evidence>
<dbReference type="Gene3D" id="3.40.50.2300">
    <property type="match status" value="2"/>
</dbReference>
<proteinExistence type="inferred from homology"/>
<comment type="similarity">
    <text evidence="1">Belongs to the leucine-binding protein family.</text>
</comment>
<keyword evidence="6" id="KW-1185">Reference proteome</keyword>
<feature type="domain" description="Leucine-binding protein" evidence="4">
    <location>
        <begin position="106"/>
        <end position="436"/>
    </location>
</feature>